<dbReference type="AlphaFoldDB" id="A0A512DZS9"/>
<organism evidence="1 2">
    <name type="scientific">Skermanella aerolata</name>
    <dbReference type="NCBI Taxonomy" id="393310"/>
    <lineage>
        <taxon>Bacteria</taxon>
        <taxon>Pseudomonadati</taxon>
        <taxon>Pseudomonadota</taxon>
        <taxon>Alphaproteobacteria</taxon>
        <taxon>Rhodospirillales</taxon>
        <taxon>Azospirillaceae</taxon>
        <taxon>Skermanella</taxon>
    </lineage>
</organism>
<comment type="caution">
    <text evidence="1">The sequence shown here is derived from an EMBL/GenBank/DDBJ whole genome shotgun (WGS) entry which is preliminary data.</text>
</comment>
<gene>
    <name evidence="1" type="ORF">SAE02_61340</name>
</gene>
<reference evidence="1 2" key="1">
    <citation type="submission" date="2019-07" db="EMBL/GenBank/DDBJ databases">
        <title>Whole genome shotgun sequence of Skermanella aerolata NBRC 106429.</title>
        <authorList>
            <person name="Hosoyama A."/>
            <person name="Uohara A."/>
            <person name="Ohji S."/>
            <person name="Ichikawa N."/>
        </authorList>
    </citation>
    <scope>NUCLEOTIDE SEQUENCE [LARGE SCALE GENOMIC DNA]</scope>
    <source>
        <strain evidence="1 2">NBRC 106429</strain>
    </source>
</reference>
<evidence type="ECO:0000313" key="1">
    <source>
        <dbReference type="EMBL" id="GEO41986.1"/>
    </source>
</evidence>
<dbReference type="EMBL" id="BJYZ01000034">
    <property type="protein sequence ID" value="GEO41986.1"/>
    <property type="molecule type" value="Genomic_DNA"/>
</dbReference>
<protein>
    <submittedName>
        <fullName evidence="1">Uncharacterized protein</fullName>
    </submittedName>
</protein>
<name>A0A512DZS9_9PROT</name>
<evidence type="ECO:0000313" key="2">
    <source>
        <dbReference type="Proteomes" id="UP000321523"/>
    </source>
</evidence>
<sequence length="77" mass="8289">MVVADHRAGEGKWFIPGLEWIGLMRERVVRFRVQGSAGVGVGLARDGERLGKGFGQIIPLGTRLITLLGGLSEPAFD</sequence>
<proteinExistence type="predicted"/>
<keyword evidence="2" id="KW-1185">Reference proteome</keyword>
<accession>A0A512DZS9</accession>
<dbReference type="Proteomes" id="UP000321523">
    <property type="component" value="Unassembled WGS sequence"/>
</dbReference>